<reference evidence="6 7" key="1">
    <citation type="submission" date="2024-01" db="EMBL/GenBank/DDBJ databases">
        <authorList>
            <person name="Botero Cardona J."/>
        </authorList>
    </citation>
    <scope>NUCLEOTIDE SEQUENCE [LARGE SCALE GENOMIC DNA]</scope>
    <source>
        <strain evidence="6 7">LMG 33000</strain>
    </source>
</reference>
<keyword evidence="4" id="KW-0312">Gluconeogenesis</keyword>
<sequence>MSHLVLIRHGQSEWNAANRFNGWIDTQLSPTGIKQAQAAGQALKEEGLAFDAAYSSALSRTIMTIDEVLTTLGQLYVPQTKTWRLNERHYGSLQGENKDAMFAKYGHDQVQIWRRSYEILPPKIHVFEPEVTIDGKRYPAFDRRYNKLKYGQLPVSENIQSTVKRVLPLWQKNIRPELEAGKNILIVAHGTSVRALTKIIEGTAPADIVKLEIPNAEPIVYNFDNKLNILNKKVLKQKSL</sequence>
<gene>
    <name evidence="4" type="primary">gpmA</name>
    <name evidence="6" type="ORF">R54876_GBNLAHCA_00433</name>
</gene>
<feature type="binding site" evidence="4">
    <location>
        <position position="60"/>
    </location>
    <ligand>
        <name>substrate</name>
    </ligand>
</feature>
<dbReference type="Gene3D" id="3.40.50.1240">
    <property type="entry name" value="Phosphoglycerate mutase-like"/>
    <property type="match status" value="1"/>
</dbReference>
<protein>
    <recommendedName>
        <fullName evidence="4 5">2,3-bisphosphoglycerate-dependent phosphoglycerate mutase</fullName>
        <shortName evidence="4">BPG-dependent PGAM</shortName>
        <shortName evidence="4">PGAM</shortName>
        <shortName evidence="4">Phosphoglyceromutase</shortName>
        <shortName evidence="4">dPGM</shortName>
        <ecNumber evidence="4 5">5.4.2.11</ecNumber>
    </recommendedName>
</protein>
<dbReference type="InterPro" id="IPR013078">
    <property type="entry name" value="His_Pase_superF_clade-1"/>
</dbReference>
<dbReference type="PIRSF" id="PIRSF000709">
    <property type="entry name" value="6PFK_2-Ptase"/>
    <property type="match status" value="1"/>
</dbReference>
<dbReference type="InterPro" id="IPR005952">
    <property type="entry name" value="Phosphogly_mut1"/>
</dbReference>
<evidence type="ECO:0000256" key="3">
    <source>
        <dbReference type="ARBA" id="ARBA00023235"/>
    </source>
</evidence>
<feature type="active site" description="Tele-phosphohistidine intermediate" evidence="4">
    <location>
        <position position="9"/>
    </location>
</feature>
<comment type="caution">
    <text evidence="6">The sequence shown here is derived from an EMBL/GenBank/DDBJ whole genome shotgun (WGS) entry which is preliminary data.</text>
</comment>
<evidence type="ECO:0000313" key="7">
    <source>
        <dbReference type="Proteomes" id="UP001314241"/>
    </source>
</evidence>
<feature type="binding site" evidence="4">
    <location>
        <position position="98"/>
    </location>
    <ligand>
        <name>substrate</name>
    </ligand>
</feature>
<evidence type="ECO:0000313" key="6">
    <source>
        <dbReference type="EMBL" id="CAK8053874.1"/>
    </source>
</evidence>
<proteinExistence type="inferred from homology"/>
<evidence type="ECO:0000256" key="4">
    <source>
        <dbReference type="HAMAP-Rule" id="MF_01039"/>
    </source>
</evidence>
<feature type="binding site" evidence="4">
    <location>
        <begin position="87"/>
        <end position="90"/>
    </location>
    <ligand>
        <name>substrate</name>
    </ligand>
</feature>
<dbReference type="SUPFAM" id="SSF53254">
    <property type="entry name" value="Phosphoglycerate mutase-like"/>
    <property type="match status" value="1"/>
</dbReference>
<comment type="function">
    <text evidence="4 5">Catalyzes the interconversion of 2-phosphoglycerate and 3-phosphoglycerate.</text>
</comment>
<comment type="pathway">
    <text evidence="4 5">Carbohydrate degradation; glycolysis; pyruvate from D-glyceraldehyde 3-phosphate: step 3/5.</text>
</comment>
<keyword evidence="2 4" id="KW-0324">Glycolysis</keyword>
<evidence type="ECO:0000256" key="1">
    <source>
        <dbReference type="ARBA" id="ARBA00006717"/>
    </source>
</evidence>
<dbReference type="Proteomes" id="UP001314241">
    <property type="component" value="Unassembled WGS sequence"/>
</dbReference>
<evidence type="ECO:0000256" key="5">
    <source>
        <dbReference type="RuleBase" id="RU004512"/>
    </source>
</evidence>
<dbReference type="Pfam" id="PF00300">
    <property type="entry name" value="His_Phos_1"/>
    <property type="match status" value="2"/>
</dbReference>
<feature type="active site" description="Proton donor/acceptor" evidence="4">
    <location>
        <position position="87"/>
    </location>
</feature>
<keyword evidence="3 4" id="KW-0413">Isomerase</keyword>
<comment type="similarity">
    <text evidence="1 4">Belongs to the phosphoglycerate mutase family. BPG-dependent PGAM subfamily.</text>
</comment>
<dbReference type="HAMAP" id="MF_01039">
    <property type="entry name" value="PGAM_GpmA"/>
    <property type="match status" value="1"/>
</dbReference>
<feature type="binding site" evidence="4">
    <location>
        <begin position="8"/>
        <end position="15"/>
    </location>
    <ligand>
        <name>substrate</name>
    </ligand>
</feature>
<dbReference type="InterPro" id="IPR001345">
    <property type="entry name" value="PG/BPGM_mutase_AS"/>
</dbReference>
<dbReference type="EC" id="5.4.2.11" evidence="4 5"/>
<dbReference type="PROSITE" id="PS00175">
    <property type="entry name" value="PG_MUTASE"/>
    <property type="match status" value="1"/>
</dbReference>
<dbReference type="SMART" id="SM00855">
    <property type="entry name" value="PGAM"/>
    <property type="match status" value="1"/>
</dbReference>
<accession>A0ABM9N400</accession>
<name>A0ABM9N400_9LACO</name>
<dbReference type="InterPro" id="IPR029033">
    <property type="entry name" value="His_PPase_superfam"/>
</dbReference>
<comment type="caution">
    <text evidence="4">Lacks conserved residue(s) required for the propagation of feature annotation.</text>
</comment>
<dbReference type="NCBIfam" id="TIGR01258">
    <property type="entry name" value="pgm_1"/>
    <property type="match status" value="1"/>
</dbReference>
<keyword evidence="7" id="KW-1185">Reference proteome</keyword>
<organism evidence="6 7">
    <name type="scientific">Eupransor demetentiae</name>
    <dbReference type="NCBI Taxonomy" id="3109584"/>
    <lineage>
        <taxon>Bacteria</taxon>
        <taxon>Bacillati</taxon>
        <taxon>Bacillota</taxon>
        <taxon>Bacilli</taxon>
        <taxon>Lactobacillales</taxon>
        <taxon>Lactobacillaceae</taxon>
        <taxon>Eupransor</taxon>
    </lineage>
</organism>
<dbReference type="CDD" id="cd07067">
    <property type="entry name" value="HP_PGM_like"/>
    <property type="match status" value="1"/>
</dbReference>
<feature type="site" description="Transition state stabilizer" evidence="4">
    <location>
        <position position="189"/>
    </location>
</feature>
<feature type="binding site" evidence="4">
    <location>
        <begin position="114"/>
        <end position="115"/>
    </location>
    <ligand>
        <name>substrate</name>
    </ligand>
</feature>
<dbReference type="EMBL" id="CAWVOH010000001">
    <property type="protein sequence ID" value="CAK8053874.1"/>
    <property type="molecule type" value="Genomic_DNA"/>
</dbReference>
<dbReference type="PANTHER" id="PTHR11931">
    <property type="entry name" value="PHOSPHOGLYCERATE MUTASE"/>
    <property type="match status" value="1"/>
</dbReference>
<evidence type="ECO:0000256" key="2">
    <source>
        <dbReference type="ARBA" id="ARBA00023152"/>
    </source>
</evidence>
<dbReference type="RefSeq" id="WP_349641421.1">
    <property type="nucleotide sequence ID" value="NZ_CAWVOH010000001.1"/>
</dbReference>
<comment type="catalytic activity">
    <reaction evidence="4 5">
        <text>(2R)-2-phosphoglycerate = (2R)-3-phosphoglycerate</text>
        <dbReference type="Rhea" id="RHEA:15901"/>
        <dbReference type="ChEBI" id="CHEBI:58272"/>
        <dbReference type="ChEBI" id="CHEBI:58289"/>
        <dbReference type="EC" id="5.4.2.11"/>
    </reaction>
</comment>
<dbReference type="GO" id="GO:0004619">
    <property type="term" value="F:phosphoglycerate mutase activity"/>
    <property type="evidence" value="ECO:0007669"/>
    <property type="project" value="UniProtKB-EC"/>
</dbReference>